<keyword evidence="4" id="KW-0808">Transferase</keyword>
<dbReference type="InterPro" id="IPR004358">
    <property type="entry name" value="Sig_transdc_His_kin-like_C"/>
</dbReference>
<keyword evidence="9" id="KW-1133">Transmembrane helix</keyword>
<dbReference type="InterPro" id="IPR003661">
    <property type="entry name" value="HisK_dim/P_dom"/>
</dbReference>
<dbReference type="PRINTS" id="PR00344">
    <property type="entry name" value="BCTRLSENSOR"/>
</dbReference>
<evidence type="ECO:0000256" key="3">
    <source>
        <dbReference type="ARBA" id="ARBA00022553"/>
    </source>
</evidence>
<feature type="transmembrane region" description="Helical" evidence="9">
    <location>
        <begin position="300"/>
        <end position="321"/>
    </location>
</feature>
<dbReference type="CDD" id="cd00082">
    <property type="entry name" value="HisKA"/>
    <property type="match status" value="1"/>
</dbReference>
<feature type="chain" id="PRO_5045082651" description="histidine kinase" evidence="10">
    <location>
        <begin position="40"/>
        <end position="658"/>
    </location>
</feature>
<keyword evidence="8" id="KW-0902">Two-component regulatory system</keyword>
<dbReference type="Proteomes" id="UP001157167">
    <property type="component" value="Unassembled WGS sequence"/>
</dbReference>
<keyword evidence="9" id="KW-0812">Transmembrane</keyword>
<evidence type="ECO:0000256" key="4">
    <source>
        <dbReference type="ARBA" id="ARBA00022679"/>
    </source>
</evidence>
<keyword evidence="13" id="KW-1185">Reference proteome</keyword>
<keyword evidence="10" id="KW-0732">Signal</keyword>
<dbReference type="SMART" id="SM00387">
    <property type="entry name" value="HATPase_c"/>
    <property type="match status" value="1"/>
</dbReference>
<comment type="catalytic activity">
    <reaction evidence="1">
        <text>ATP + protein L-histidine = ADP + protein N-phospho-L-histidine.</text>
        <dbReference type="EC" id="2.7.13.3"/>
    </reaction>
</comment>
<dbReference type="EC" id="2.7.13.3" evidence="2"/>
<dbReference type="Gene3D" id="2.60.40.2380">
    <property type="match status" value="1"/>
</dbReference>
<feature type="transmembrane region" description="Helical" evidence="9">
    <location>
        <begin position="267"/>
        <end position="288"/>
    </location>
</feature>
<dbReference type="InterPro" id="IPR005467">
    <property type="entry name" value="His_kinase_dom"/>
</dbReference>
<dbReference type="PROSITE" id="PS50109">
    <property type="entry name" value="HIS_KIN"/>
    <property type="match status" value="1"/>
</dbReference>
<feature type="signal peptide" evidence="10">
    <location>
        <begin position="1"/>
        <end position="39"/>
    </location>
</feature>
<dbReference type="Pfam" id="PF00512">
    <property type="entry name" value="HisKA"/>
    <property type="match status" value="1"/>
</dbReference>
<feature type="domain" description="Histidine kinase" evidence="11">
    <location>
        <begin position="447"/>
        <end position="658"/>
    </location>
</feature>
<evidence type="ECO:0000256" key="9">
    <source>
        <dbReference type="SAM" id="Phobius"/>
    </source>
</evidence>
<dbReference type="Pfam" id="PF07695">
    <property type="entry name" value="7TMR-DISM_7TM"/>
    <property type="match status" value="1"/>
</dbReference>
<dbReference type="Gene3D" id="1.10.287.130">
    <property type="match status" value="1"/>
</dbReference>
<dbReference type="PANTHER" id="PTHR42878:SF7">
    <property type="entry name" value="SENSOR HISTIDINE KINASE GLRK"/>
    <property type="match status" value="1"/>
</dbReference>
<keyword evidence="6" id="KW-0418">Kinase</keyword>
<feature type="transmembrane region" description="Helical" evidence="9">
    <location>
        <begin position="207"/>
        <end position="226"/>
    </location>
</feature>
<evidence type="ECO:0000256" key="7">
    <source>
        <dbReference type="ARBA" id="ARBA00022840"/>
    </source>
</evidence>
<evidence type="ECO:0000256" key="6">
    <source>
        <dbReference type="ARBA" id="ARBA00022777"/>
    </source>
</evidence>
<dbReference type="CDD" id="cd00075">
    <property type="entry name" value="HATPase"/>
    <property type="match status" value="1"/>
</dbReference>
<protein>
    <recommendedName>
        <fullName evidence="2">histidine kinase</fullName>
        <ecNumber evidence="2">2.7.13.3</ecNumber>
    </recommendedName>
</protein>
<dbReference type="PANTHER" id="PTHR42878">
    <property type="entry name" value="TWO-COMPONENT HISTIDINE KINASE"/>
    <property type="match status" value="1"/>
</dbReference>
<feature type="transmembrane region" description="Helical" evidence="9">
    <location>
        <begin position="235"/>
        <end position="255"/>
    </location>
</feature>
<keyword evidence="5" id="KW-0547">Nucleotide-binding</keyword>
<evidence type="ECO:0000313" key="12">
    <source>
        <dbReference type="EMBL" id="GLT24323.1"/>
    </source>
</evidence>
<evidence type="ECO:0000256" key="8">
    <source>
        <dbReference type="ARBA" id="ARBA00023012"/>
    </source>
</evidence>
<evidence type="ECO:0000313" key="13">
    <source>
        <dbReference type="Proteomes" id="UP001157167"/>
    </source>
</evidence>
<comment type="caution">
    <text evidence="12">The sequence shown here is derived from an EMBL/GenBank/DDBJ whole genome shotgun (WGS) entry which is preliminary data.</text>
</comment>
<dbReference type="RefSeq" id="WP_284189490.1">
    <property type="nucleotide sequence ID" value="NZ_BSPX01000084.1"/>
</dbReference>
<organism evidence="12 13">
    <name type="scientific">Zoogloea oryzae</name>
    <dbReference type="NCBI Taxonomy" id="310767"/>
    <lineage>
        <taxon>Bacteria</taxon>
        <taxon>Pseudomonadati</taxon>
        <taxon>Pseudomonadota</taxon>
        <taxon>Betaproteobacteria</taxon>
        <taxon>Rhodocyclales</taxon>
        <taxon>Zoogloeaceae</taxon>
        <taxon>Zoogloea</taxon>
    </lineage>
</organism>
<dbReference type="SMART" id="SM00388">
    <property type="entry name" value="HisKA"/>
    <property type="match status" value="1"/>
</dbReference>
<dbReference type="SUPFAM" id="SSF47384">
    <property type="entry name" value="Homodimeric domain of signal transducing histidine kinase"/>
    <property type="match status" value="1"/>
</dbReference>
<dbReference type="InterPro" id="IPR011622">
    <property type="entry name" value="7TMR_DISM_rcpt_extracell_dom2"/>
</dbReference>
<name>A0ABQ6FFD1_9RHOO</name>
<proteinExistence type="predicted"/>
<keyword evidence="3" id="KW-0597">Phosphoprotein</keyword>
<dbReference type="InterPro" id="IPR036097">
    <property type="entry name" value="HisK_dim/P_sf"/>
</dbReference>
<dbReference type="Pfam" id="PF07696">
    <property type="entry name" value="7TMR-DISMED2"/>
    <property type="match status" value="1"/>
</dbReference>
<feature type="transmembrane region" description="Helical" evidence="9">
    <location>
        <begin position="359"/>
        <end position="379"/>
    </location>
</feature>
<feature type="transmembrane region" description="Helical" evidence="9">
    <location>
        <begin position="327"/>
        <end position="347"/>
    </location>
</feature>
<accession>A0ABQ6FFD1</accession>
<reference evidence="13" key="1">
    <citation type="journal article" date="2019" name="Int. J. Syst. Evol. Microbiol.">
        <title>The Global Catalogue of Microorganisms (GCM) 10K type strain sequencing project: providing services to taxonomists for standard genome sequencing and annotation.</title>
        <authorList>
            <consortium name="The Broad Institute Genomics Platform"/>
            <consortium name="The Broad Institute Genome Sequencing Center for Infectious Disease"/>
            <person name="Wu L."/>
            <person name="Ma J."/>
        </authorList>
    </citation>
    <scope>NUCLEOTIDE SEQUENCE [LARGE SCALE GENOMIC DNA]</scope>
    <source>
        <strain evidence="13">NBRC 102407</strain>
    </source>
</reference>
<dbReference type="Pfam" id="PF02518">
    <property type="entry name" value="HATPase_c"/>
    <property type="match status" value="1"/>
</dbReference>
<evidence type="ECO:0000256" key="2">
    <source>
        <dbReference type="ARBA" id="ARBA00012438"/>
    </source>
</evidence>
<evidence type="ECO:0000256" key="5">
    <source>
        <dbReference type="ARBA" id="ARBA00022741"/>
    </source>
</evidence>
<evidence type="ECO:0000256" key="1">
    <source>
        <dbReference type="ARBA" id="ARBA00000085"/>
    </source>
</evidence>
<dbReference type="InterPro" id="IPR036890">
    <property type="entry name" value="HATPase_C_sf"/>
</dbReference>
<evidence type="ECO:0000259" key="11">
    <source>
        <dbReference type="PROSITE" id="PS50109"/>
    </source>
</evidence>
<dbReference type="SUPFAM" id="SSF55874">
    <property type="entry name" value="ATPase domain of HSP90 chaperone/DNA topoisomerase II/histidine kinase"/>
    <property type="match status" value="1"/>
</dbReference>
<keyword evidence="7" id="KW-0067">ATP-binding</keyword>
<keyword evidence="9" id="KW-0472">Membrane</keyword>
<gene>
    <name evidence="12" type="ORF">GCM10007933_38000</name>
</gene>
<dbReference type="InterPro" id="IPR003594">
    <property type="entry name" value="HATPase_dom"/>
</dbReference>
<dbReference type="InterPro" id="IPR050351">
    <property type="entry name" value="BphY/WalK/GraS-like"/>
</dbReference>
<sequence>MSCDPRGACRLPDARRAIHGAIVCCALWLLLVFCATASAACGLESAPLTDAEGDRVLDVAEMSILRDPGRQLTIDDVSSPDGTQGFTPLKGGLSLGFTTDAVWLKVCIRRAPEATPEWWLEFRGPYVDDVRLYSRRGEAGNWHESRAGDRYPVSKRELPYRTIVFPVSLRNAEPGVFYFRVVTSSTMSTAITAGTPRAFRIQAQKDLLLIGAMVGILLAMLMTHLANGLWTGQRVYLGFAGFTLIVLLAVLSGYGLVGQYLFPDSDWVAHAVLNTSIYLFYAAAMLTARRPLRLKEHFPWFDRLLPYLAGATALASLSTLFELSVYVMPWVRTSQIVFVVIGATAALKSLRQGHTYARWILLAYTGYAVPMLIGISRVLGLISWNINFEPTAPAVLEYALFLHFGVLTELREQAAKRQSAENEAESQRKLTSQEERLRGEQATFFAFVAHELRNPLGVLYTGLTNLRRSLAGTEHDARIERLNQAARRLGDLVDRHLDLQNLSQTDFKPCLATGQPEQPAQDALQAQRQLHAARHFEYAPPAAPLGPISMDAELVTLALSNLLDNAAKYAFEQSPIRLEIEPGPQSISYHVINDGPGLPPELGERAFKVFQRTQGEGREKGGFGIGLALASHVAAAHGGHLASRHANGQTRFTLTLPA</sequence>
<evidence type="ECO:0000256" key="10">
    <source>
        <dbReference type="SAM" id="SignalP"/>
    </source>
</evidence>
<dbReference type="InterPro" id="IPR011623">
    <property type="entry name" value="7TMR_DISM_rcpt_extracell_dom1"/>
</dbReference>
<dbReference type="Gene3D" id="3.30.565.10">
    <property type="entry name" value="Histidine kinase-like ATPase, C-terminal domain"/>
    <property type="match status" value="1"/>
</dbReference>
<dbReference type="EMBL" id="BSPX01000084">
    <property type="protein sequence ID" value="GLT24323.1"/>
    <property type="molecule type" value="Genomic_DNA"/>
</dbReference>